<name>A0AAD5VNC9_9AGAR</name>
<dbReference type="GO" id="GO:0007163">
    <property type="term" value="P:establishment or maintenance of cell polarity"/>
    <property type="evidence" value="ECO:0007669"/>
    <property type="project" value="TreeGrafter"/>
</dbReference>
<feature type="region of interest" description="Disordered" evidence="1">
    <location>
        <begin position="164"/>
        <end position="185"/>
    </location>
</feature>
<proteinExistence type="predicted"/>
<comment type="caution">
    <text evidence="2">The sequence shown here is derived from an EMBL/GenBank/DDBJ whole genome shotgun (WGS) entry which is preliminary data.</text>
</comment>
<accession>A0AAD5VNC9</accession>
<sequence length="185" mass="20812">MTYLTLMSPQIREIMTMDGGLERLVKLLQDFCFSLPPPENPSTIYGLLPPSSRPPKLIPILNPTQFDKHAAYHFSLTFQCVINIGVCGSEQIQRRVVQAGTLDIVGCILKAWLASKGFVVGPSSSVTSAPRETREQRHVRRQAAIESRLREEAAALTRALQRIQMEQQATQRPTRQQLQIHPPTR</sequence>
<evidence type="ECO:0000313" key="2">
    <source>
        <dbReference type="EMBL" id="KAJ3562153.1"/>
    </source>
</evidence>
<gene>
    <name evidence="2" type="ORF">NP233_g9753</name>
</gene>
<dbReference type="PANTHER" id="PTHR47442">
    <property type="entry name" value="MYND-TYPE ZINC FINGER PROTEIN MUB1"/>
    <property type="match status" value="1"/>
</dbReference>
<dbReference type="InterPro" id="IPR051664">
    <property type="entry name" value="MYND-type_zinc_finger"/>
</dbReference>
<dbReference type="EMBL" id="JANIEX010000905">
    <property type="protein sequence ID" value="KAJ3562153.1"/>
    <property type="molecule type" value="Genomic_DNA"/>
</dbReference>
<dbReference type="GO" id="GO:1990304">
    <property type="term" value="C:MUB1-RAD6-UBR2 ubiquitin ligase complex"/>
    <property type="evidence" value="ECO:0007669"/>
    <property type="project" value="TreeGrafter"/>
</dbReference>
<protein>
    <submittedName>
        <fullName evidence="2">Uncharacterized protein</fullName>
    </submittedName>
</protein>
<evidence type="ECO:0000313" key="3">
    <source>
        <dbReference type="Proteomes" id="UP001213000"/>
    </source>
</evidence>
<feature type="compositionally biased region" description="Polar residues" evidence="1">
    <location>
        <begin position="164"/>
        <end position="179"/>
    </location>
</feature>
<dbReference type="Proteomes" id="UP001213000">
    <property type="component" value="Unassembled WGS sequence"/>
</dbReference>
<organism evidence="2 3">
    <name type="scientific">Leucocoprinus birnbaumii</name>
    <dbReference type="NCBI Taxonomy" id="56174"/>
    <lineage>
        <taxon>Eukaryota</taxon>
        <taxon>Fungi</taxon>
        <taxon>Dikarya</taxon>
        <taxon>Basidiomycota</taxon>
        <taxon>Agaricomycotina</taxon>
        <taxon>Agaricomycetes</taxon>
        <taxon>Agaricomycetidae</taxon>
        <taxon>Agaricales</taxon>
        <taxon>Agaricineae</taxon>
        <taxon>Agaricaceae</taxon>
        <taxon>Leucocoprinus</taxon>
    </lineage>
</organism>
<keyword evidence="3" id="KW-1185">Reference proteome</keyword>
<dbReference type="GO" id="GO:0006511">
    <property type="term" value="P:ubiquitin-dependent protein catabolic process"/>
    <property type="evidence" value="ECO:0007669"/>
    <property type="project" value="TreeGrafter"/>
</dbReference>
<reference evidence="2" key="1">
    <citation type="submission" date="2022-07" db="EMBL/GenBank/DDBJ databases">
        <title>Genome Sequence of Leucocoprinus birnbaumii.</title>
        <authorList>
            <person name="Buettner E."/>
        </authorList>
    </citation>
    <scope>NUCLEOTIDE SEQUENCE</scope>
    <source>
        <strain evidence="2">VT141</strain>
    </source>
</reference>
<dbReference type="PANTHER" id="PTHR47442:SF1">
    <property type="entry name" value="MYND-TYPE ZINC FINGER PROTEIN MUB1"/>
    <property type="match status" value="1"/>
</dbReference>
<evidence type="ECO:0000256" key="1">
    <source>
        <dbReference type="SAM" id="MobiDB-lite"/>
    </source>
</evidence>
<dbReference type="AlphaFoldDB" id="A0AAD5VNC9"/>